<dbReference type="PROSITE" id="PS00670">
    <property type="entry name" value="D_2_HYDROXYACID_DH_2"/>
    <property type="match status" value="1"/>
</dbReference>
<gene>
    <name evidence="7" type="primary">TR07</name>
    <name evidence="7" type="ORF">Daus18300_004538</name>
</gene>
<dbReference type="Proteomes" id="UP001583177">
    <property type="component" value="Unassembled WGS sequence"/>
</dbReference>
<dbReference type="EC" id="1.1.1.28" evidence="7"/>
<dbReference type="Gene3D" id="3.40.50.720">
    <property type="entry name" value="NAD(P)-binding Rossmann-like Domain"/>
    <property type="match status" value="2"/>
</dbReference>
<dbReference type="SUPFAM" id="SSF52283">
    <property type="entry name" value="Formate/glycerate dehydrogenase catalytic domain-like"/>
    <property type="match status" value="1"/>
</dbReference>
<dbReference type="Pfam" id="PF02826">
    <property type="entry name" value="2-Hacid_dh_C"/>
    <property type="match status" value="1"/>
</dbReference>
<evidence type="ECO:0000313" key="8">
    <source>
        <dbReference type="Proteomes" id="UP001583177"/>
    </source>
</evidence>
<feature type="domain" description="D-isomer specific 2-hydroxyacid dehydrogenase catalytic" evidence="5">
    <location>
        <begin position="10"/>
        <end position="335"/>
    </location>
</feature>
<dbReference type="InterPro" id="IPR036291">
    <property type="entry name" value="NAD(P)-bd_dom_sf"/>
</dbReference>
<comment type="similarity">
    <text evidence="1 4">Belongs to the D-isomer specific 2-hydroxyacid dehydrogenase family.</text>
</comment>
<name>A0ABR3X832_9PEZI</name>
<accession>A0ABR3X832</accession>
<protein>
    <submittedName>
        <fullName evidence="7">Dehydrogenase tr07</fullName>
        <ecNumber evidence="7">1.1.1.28</ecNumber>
    </submittedName>
</protein>
<reference evidence="7 8" key="1">
    <citation type="journal article" date="2024" name="IMA Fungus">
        <title>IMA Genome - F19 : A genome assembly and annotation guide to empower mycologists, including annotated draft genome sequences of Ceratocystis pirilliformis, Diaporthe australafricana, Fusarium ophioides, Paecilomyces lecythidis, and Sporothrix stenoceras.</title>
        <authorList>
            <person name="Aylward J."/>
            <person name="Wilson A.M."/>
            <person name="Visagie C.M."/>
            <person name="Spraker J."/>
            <person name="Barnes I."/>
            <person name="Buitendag C."/>
            <person name="Ceriani C."/>
            <person name="Del Mar Angel L."/>
            <person name="du Plessis D."/>
            <person name="Fuchs T."/>
            <person name="Gasser K."/>
            <person name="Kramer D."/>
            <person name="Li W."/>
            <person name="Munsamy K."/>
            <person name="Piso A."/>
            <person name="Price J.L."/>
            <person name="Sonnekus B."/>
            <person name="Thomas C."/>
            <person name="van der Nest A."/>
            <person name="van Dijk A."/>
            <person name="van Heerden A."/>
            <person name="van Vuuren N."/>
            <person name="Yilmaz N."/>
            <person name="Duong T.A."/>
            <person name="van der Merwe N.A."/>
            <person name="Wingfield M.J."/>
            <person name="Wingfield B.D."/>
        </authorList>
    </citation>
    <scope>NUCLEOTIDE SEQUENCE [LARGE SCALE GENOMIC DNA]</scope>
    <source>
        <strain evidence="7 8">CMW 18300</strain>
    </source>
</reference>
<evidence type="ECO:0000256" key="4">
    <source>
        <dbReference type="RuleBase" id="RU003719"/>
    </source>
</evidence>
<dbReference type="InterPro" id="IPR029753">
    <property type="entry name" value="D-isomer_DH_CS"/>
</dbReference>
<dbReference type="GO" id="GO:0008720">
    <property type="term" value="F:D-lactate dehydrogenase (NAD+) activity"/>
    <property type="evidence" value="ECO:0007669"/>
    <property type="project" value="UniProtKB-EC"/>
</dbReference>
<dbReference type="InterPro" id="IPR058205">
    <property type="entry name" value="D-LDH-like"/>
</dbReference>
<sequence length="352" mass="38188">MPATTKLSVFSAHPYDKKFLSAAVSDNASSSPAIDVVFHDFPLCQDTVPLAAGSRAICVFVNDDLSAPVLECLQRAGVRAILLRCAGYNNVDLDRARQLGMFVANVPSYSPEAVAEFALALIQTLNRNTHRAYNRVREGNYNLDGLLGRTLHGKTVGLVGTGKIGVALARILKGFGCNLLAHDPFENEAFKELGVYTDLDNLLASSDIVSLHCPLMPSTRYIINEGTLAKMKKGAMLVNTSRGALIDTKSVIKALKSKQLGGLALDVYEGESKIFYKDHSGSIIDDDVLSRLTTFHNVIVCGHQAFFTEEALTEIAEVTMRNLGDFIEGKPCLNSLIKDEPPKSGLFPVRTI</sequence>
<proteinExistence type="inferred from homology"/>
<dbReference type="Pfam" id="PF00389">
    <property type="entry name" value="2-Hacid_dh"/>
    <property type="match status" value="1"/>
</dbReference>
<feature type="domain" description="D-isomer specific 2-hydroxyacid dehydrogenase NAD-binding" evidence="6">
    <location>
        <begin position="120"/>
        <end position="305"/>
    </location>
</feature>
<dbReference type="InterPro" id="IPR006139">
    <property type="entry name" value="D-isomer_2_OHA_DH_cat_dom"/>
</dbReference>
<dbReference type="PROSITE" id="PS00671">
    <property type="entry name" value="D_2_HYDROXYACID_DH_3"/>
    <property type="match status" value="1"/>
</dbReference>
<dbReference type="EMBL" id="JAWRVE010000031">
    <property type="protein sequence ID" value="KAL1871904.1"/>
    <property type="molecule type" value="Genomic_DNA"/>
</dbReference>
<dbReference type="InterPro" id="IPR006140">
    <property type="entry name" value="D-isomer_DH_NAD-bd"/>
</dbReference>
<dbReference type="CDD" id="cd12183">
    <property type="entry name" value="LDH_like_2"/>
    <property type="match status" value="1"/>
</dbReference>
<evidence type="ECO:0000259" key="6">
    <source>
        <dbReference type="Pfam" id="PF02826"/>
    </source>
</evidence>
<evidence type="ECO:0000256" key="3">
    <source>
        <dbReference type="ARBA" id="ARBA00023027"/>
    </source>
</evidence>
<dbReference type="PANTHER" id="PTHR43026:SF1">
    <property type="entry name" value="2-HYDROXYACID DEHYDROGENASE HOMOLOG 1-RELATED"/>
    <property type="match status" value="1"/>
</dbReference>
<organism evidence="7 8">
    <name type="scientific">Diaporthe australafricana</name>
    <dbReference type="NCBI Taxonomy" id="127596"/>
    <lineage>
        <taxon>Eukaryota</taxon>
        <taxon>Fungi</taxon>
        <taxon>Dikarya</taxon>
        <taxon>Ascomycota</taxon>
        <taxon>Pezizomycotina</taxon>
        <taxon>Sordariomycetes</taxon>
        <taxon>Sordariomycetidae</taxon>
        <taxon>Diaporthales</taxon>
        <taxon>Diaporthaceae</taxon>
        <taxon>Diaporthe</taxon>
    </lineage>
</organism>
<evidence type="ECO:0000256" key="2">
    <source>
        <dbReference type="ARBA" id="ARBA00023002"/>
    </source>
</evidence>
<evidence type="ECO:0000313" key="7">
    <source>
        <dbReference type="EMBL" id="KAL1871904.1"/>
    </source>
</evidence>
<dbReference type="SUPFAM" id="SSF51735">
    <property type="entry name" value="NAD(P)-binding Rossmann-fold domains"/>
    <property type="match status" value="1"/>
</dbReference>
<evidence type="ECO:0000256" key="1">
    <source>
        <dbReference type="ARBA" id="ARBA00005854"/>
    </source>
</evidence>
<keyword evidence="2 4" id="KW-0560">Oxidoreductase</keyword>
<keyword evidence="8" id="KW-1185">Reference proteome</keyword>
<dbReference type="PANTHER" id="PTHR43026">
    <property type="entry name" value="2-HYDROXYACID DEHYDROGENASE HOMOLOG 1-RELATED"/>
    <property type="match status" value="1"/>
</dbReference>
<evidence type="ECO:0000259" key="5">
    <source>
        <dbReference type="Pfam" id="PF00389"/>
    </source>
</evidence>
<comment type="caution">
    <text evidence="7">The sequence shown here is derived from an EMBL/GenBank/DDBJ whole genome shotgun (WGS) entry which is preliminary data.</text>
</comment>
<keyword evidence="3" id="KW-0520">NAD</keyword>